<dbReference type="Proteomes" id="UP001596422">
    <property type="component" value="Unassembled WGS sequence"/>
</dbReference>
<comment type="catalytic activity">
    <reaction evidence="6">
        <text>ATP + (deoxyribonucleotide)n-3'-hydroxyl + 5'-phospho-(deoxyribonucleotide)m = (deoxyribonucleotide)n+m + AMP + diphosphate.</text>
        <dbReference type="EC" id="6.5.1.1"/>
    </reaction>
</comment>
<dbReference type="CDD" id="cd07896">
    <property type="entry name" value="Adenylation_kDNA_ligase_like"/>
    <property type="match status" value="1"/>
</dbReference>
<evidence type="ECO:0000256" key="4">
    <source>
        <dbReference type="ARBA" id="ARBA00022763"/>
    </source>
</evidence>
<feature type="chain" id="PRO_5046990211" evidence="7">
    <location>
        <begin position="23"/>
        <end position="282"/>
    </location>
</feature>
<keyword evidence="3" id="KW-0235">DNA replication</keyword>
<dbReference type="Gene3D" id="3.30.1490.70">
    <property type="match status" value="1"/>
</dbReference>
<dbReference type="EC" id="6.5.1.1" evidence="9"/>
<dbReference type="PANTHER" id="PTHR47810">
    <property type="entry name" value="DNA LIGASE"/>
    <property type="match status" value="1"/>
</dbReference>
<dbReference type="SUPFAM" id="SSF56091">
    <property type="entry name" value="DNA ligase/mRNA capping enzyme, catalytic domain"/>
    <property type="match status" value="1"/>
</dbReference>
<dbReference type="EMBL" id="JBHSWE010000001">
    <property type="protein sequence ID" value="MFC6669703.1"/>
    <property type="molecule type" value="Genomic_DNA"/>
</dbReference>
<keyword evidence="2 9" id="KW-0436">Ligase</keyword>
<evidence type="ECO:0000259" key="8">
    <source>
        <dbReference type="PROSITE" id="PS50160"/>
    </source>
</evidence>
<evidence type="ECO:0000256" key="5">
    <source>
        <dbReference type="ARBA" id="ARBA00023204"/>
    </source>
</evidence>
<reference evidence="10" key="1">
    <citation type="journal article" date="2019" name="Int. J. Syst. Evol. Microbiol.">
        <title>The Global Catalogue of Microorganisms (GCM) 10K type strain sequencing project: providing services to taxonomists for standard genome sequencing and annotation.</title>
        <authorList>
            <consortium name="The Broad Institute Genomics Platform"/>
            <consortium name="The Broad Institute Genome Sequencing Center for Infectious Disease"/>
            <person name="Wu L."/>
            <person name="Ma J."/>
        </authorList>
    </citation>
    <scope>NUCLEOTIDE SEQUENCE [LARGE SCALE GENOMIC DNA]</scope>
    <source>
        <strain evidence="10">NBRC 111756</strain>
    </source>
</reference>
<dbReference type="RefSeq" id="WP_379908246.1">
    <property type="nucleotide sequence ID" value="NZ_JBHSWE010000001.1"/>
</dbReference>
<sequence length="282" mass="31480">MSCSRDSLMLVLGVLSAAAPLAEVVAAPVPLMLAQEYRGDIEIGDYWASEKLDGVRAWWDGKRLLTRGGYAVSVPDAFTHGWPDQPLDGELWLGRGRFAEVSALARAYEPDARAWREVRFMVFDLPAFPGSFGRRQAELRRRLENHANTRLQIVEQVRPGSREELELMLDRIVAAGGEGVMLHRDAALYRAGRSDELLKYKRHQDAEAIVIGYLPGEGKYNGLVGALLVEDDSGRRFRLGSGLDDADREAPPPLGARVTYRYNGLTVNGLPRFARYLRIRSD</sequence>
<dbReference type="InterPro" id="IPR012340">
    <property type="entry name" value="NA-bd_OB-fold"/>
</dbReference>
<dbReference type="Gene3D" id="3.30.470.30">
    <property type="entry name" value="DNA ligase/mRNA capping enzyme"/>
    <property type="match status" value="1"/>
</dbReference>
<keyword evidence="10" id="KW-1185">Reference proteome</keyword>
<feature type="domain" description="ATP-dependent DNA ligase family profile" evidence="8">
    <location>
        <begin position="134"/>
        <end position="229"/>
    </location>
</feature>
<evidence type="ECO:0000256" key="2">
    <source>
        <dbReference type="ARBA" id="ARBA00022598"/>
    </source>
</evidence>
<organism evidence="9 10">
    <name type="scientific">Marinobacterium aestuariivivens</name>
    <dbReference type="NCBI Taxonomy" id="1698799"/>
    <lineage>
        <taxon>Bacteria</taxon>
        <taxon>Pseudomonadati</taxon>
        <taxon>Pseudomonadota</taxon>
        <taxon>Gammaproteobacteria</taxon>
        <taxon>Oceanospirillales</taxon>
        <taxon>Oceanospirillaceae</taxon>
        <taxon>Marinobacterium</taxon>
    </lineage>
</organism>
<dbReference type="Gene3D" id="2.40.50.140">
    <property type="entry name" value="Nucleic acid-binding proteins"/>
    <property type="match status" value="1"/>
</dbReference>
<keyword evidence="5" id="KW-0234">DNA repair</keyword>
<keyword evidence="7" id="KW-0732">Signal</keyword>
<dbReference type="Pfam" id="PF14743">
    <property type="entry name" value="DNA_ligase_OB_2"/>
    <property type="match status" value="1"/>
</dbReference>
<dbReference type="GO" id="GO:0003910">
    <property type="term" value="F:DNA ligase (ATP) activity"/>
    <property type="evidence" value="ECO:0007669"/>
    <property type="project" value="UniProtKB-EC"/>
</dbReference>
<dbReference type="PROSITE" id="PS50160">
    <property type="entry name" value="DNA_LIGASE_A3"/>
    <property type="match status" value="1"/>
</dbReference>
<dbReference type="NCBIfam" id="NF006592">
    <property type="entry name" value="PRK09125.1"/>
    <property type="match status" value="1"/>
</dbReference>
<gene>
    <name evidence="9" type="ORF">ACFQDL_06090</name>
</gene>
<comment type="caution">
    <text evidence="9">The sequence shown here is derived from an EMBL/GenBank/DDBJ whole genome shotgun (WGS) entry which is preliminary data.</text>
</comment>
<dbReference type="InterPro" id="IPR029319">
    <property type="entry name" value="DNA_ligase_OB"/>
</dbReference>
<evidence type="ECO:0000256" key="6">
    <source>
        <dbReference type="ARBA" id="ARBA00034003"/>
    </source>
</evidence>
<dbReference type="CDD" id="cd08041">
    <property type="entry name" value="OBF_kDNA_ligase_like"/>
    <property type="match status" value="1"/>
</dbReference>
<evidence type="ECO:0000256" key="3">
    <source>
        <dbReference type="ARBA" id="ARBA00022705"/>
    </source>
</evidence>
<name>A0ABW1ZWY1_9GAMM</name>
<evidence type="ECO:0000313" key="9">
    <source>
        <dbReference type="EMBL" id="MFC6669703.1"/>
    </source>
</evidence>
<dbReference type="InterPro" id="IPR050326">
    <property type="entry name" value="NAD_dep_DNA_ligaseB"/>
</dbReference>
<evidence type="ECO:0000256" key="1">
    <source>
        <dbReference type="ARBA" id="ARBA00001968"/>
    </source>
</evidence>
<feature type="signal peptide" evidence="7">
    <location>
        <begin position="1"/>
        <end position="22"/>
    </location>
</feature>
<accession>A0ABW1ZWY1</accession>
<keyword evidence="4" id="KW-0227">DNA damage</keyword>
<dbReference type="PANTHER" id="PTHR47810:SF1">
    <property type="entry name" value="DNA LIGASE B"/>
    <property type="match status" value="1"/>
</dbReference>
<evidence type="ECO:0000313" key="10">
    <source>
        <dbReference type="Proteomes" id="UP001596422"/>
    </source>
</evidence>
<protein>
    <submittedName>
        <fullName evidence="9">DNA ligase</fullName>
        <ecNumber evidence="9">6.5.1.1</ecNumber>
    </submittedName>
</protein>
<dbReference type="SUPFAM" id="SSF50249">
    <property type="entry name" value="Nucleic acid-binding proteins"/>
    <property type="match status" value="1"/>
</dbReference>
<dbReference type="Pfam" id="PF01068">
    <property type="entry name" value="DNA_ligase_A_M"/>
    <property type="match status" value="1"/>
</dbReference>
<comment type="cofactor">
    <cofactor evidence="1">
        <name>a divalent metal cation</name>
        <dbReference type="ChEBI" id="CHEBI:60240"/>
    </cofactor>
</comment>
<dbReference type="InterPro" id="IPR012310">
    <property type="entry name" value="DNA_ligase_ATP-dep_cent"/>
</dbReference>
<proteinExistence type="predicted"/>
<evidence type="ECO:0000256" key="7">
    <source>
        <dbReference type="SAM" id="SignalP"/>
    </source>
</evidence>